<evidence type="ECO:0000313" key="10">
    <source>
        <dbReference type="Proteomes" id="UP000886595"/>
    </source>
</evidence>
<sequence length="239" mass="28344">MGKPEMQKKKKIQRKKLQEEEKIIAEELERLMELTMEEHQELETEKADEMVWLMKCPPRLDKAWRQLSSSSQELVLVAKYTKSVDLLQPDLSTEVIRSHIPRFGLGKLAVEGTVTHKLDMRPHDCIEEYGKLLRERNMKLVAENRRIQVLDDCRGEHLTPTPALVTEKLKRREKRTRSDRSEVEAKMFQLFEREPKWTLRQLVQKSTSQRFLKEILKELCVYARSGHAYELKPEYKKCI</sequence>
<dbReference type="SUPFAM" id="SSF46785">
    <property type="entry name" value="Winged helix' DNA-binding domain"/>
    <property type="match status" value="1"/>
</dbReference>
<keyword evidence="6" id="KW-0539">Nucleus</keyword>
<proteinExistence type="inferred from homology"/>
<reference evidence="9 10" key="1">
    <citation type="submission" date="2020-02" db="EMBL/GenBank/DDBJ databases">
        <authorList>
            <person name="Ma Q."/>
            <person name="Huang Y."/>
            <person name="Song X."/>
            <person name="Pei D."/>
        </authorList>
    </citation>
    <scope>NUCLEOTIDE SEQUENCE [LARGE SCALE GENOMIC DNA]</scope>
    <source>
        <strain evidence="9">Sxm20200214</strain>
        <tissue evidence="9">Leaf</tissue>
    </source>
</reference>
<comment type="similarity">
    <text evidence="2">Belongs to the TFIIF beta subunit family.</text>
</comment>
<dbReference type="PANTHER" id="PTHR10445">
    <property type="entry name" value="GENERAL TRANSCRIPTION FACTOR IIF SUBUNIT 2"/>
    <property type="match status" value="1"/>
</dbReference>
<dbReference type="AlphaFoldDB" id="A0A8X7SDA7"/>
<dbReference type="InterPro" id="IPR036388">
    <property type="entry name" value="WH-like_DNA-bd_sf"/>
</dbReference>
<dbReference type="Gene3D" id="1.10.10.10">
    <property type="entry name" value="Winged helix-like DNA-binding domain superfamily/Winged helix DNA-binding domain"/>
    <property type="match status" value="1"/>
</dbReference>
<dbReference type="GO" id="GO:0003677">
    <property type="term" value="F:DNA binding"/>
    <property type="evidence" value="ECO:0007669"/>
    <property type="project" value="UniProtKB-KW"/>
</dbReference>
<gene>
    <name evidence="9" type="ORF">Bca52824_031991</name>
</gene>
<protein>
    <recommendedName>
        <fullName evidence="8">TFIIF beta subunit HTH domain-containing protein</fullName>
    </recommendedName>
</protein>
<evidence type="ECO:0000259" key="8">
    <source>
        <dbReference type="Pfam" id="PF02270"/>
    </source>
</evidence>
<evidence type="ECO:0000256" key="5">
    <source>
        <dbReference type="ARBA" id="ARBA00023163"/>
    </source>
</evidence>
<evidence type="ECO:0000256" key="3">
    <source>
        <dbReference type="ARBA" id="ARBA00023015"/>
    </source>
</evidence>
<evidence type="ECO:0000256" key="6">
    <source>
        <dbReference type="ARBA" id="ARBA00023242"/>
    </source>
</evidence>
<dbReference type="SUPFAM" id="SSF50916">
    <property type="entry name" value="Rap30/74 interaction domains"/>
    <property type="match status" value="1"/>
</dbReference>
<dbReference type="Pfam" id="PF02270">
    <property type="entry name" value="TFIIF_beta"/>
    <property type="match status" value="1"/>
</dbReference>
<dbReference type="GO" id="GO:0005674">
    <property type="term" value="C:transcription factor TFIIF complex"/>
    <property type="evidence" value="ECO:0007669"/>
    <property type="project" value="InterPro"/>
</dbReference>
<keyword evidence="5" id="KW-0804">Transcription</keyword>
<dbReference type="FunFam" id="1.10.10.10:FF:000035">
    <property type="entry name" value="General transcription factor IIF subunit 2"/>
    <property type="match status" value="1"/>
</dbReference>
<dbReference type="InterPro" id="IPR003196">
    <property type="entry name" value="TFIIF_beta"/>
</dbReference>
<comment type="subcellular location">
    <subcellularLocation>
        <location evidence="1">Nucleus</location>
    </subcellularLocation>
</comment>
<comment type="caution">
    <text evidence="9">The sequence shown here is derived from an EMBL/GenBank/DDBJ whole genome shotgun (WGS) entry which is preliminary data.</text>
</comment>
<organism evidence="9 10">
    <name type="scientific">Brassica carinata</name>
    <name type="common">Ethiopian mustard</name>
    <name type="synonym">Abyssinian cabbage</name>
    <dbReference type="NCBI Taxonomy" id="52824"/>
    <lineage>
        <taxon>Eukaryota</taxon>
        <taxon>Viridiplantae</taxon>
        <taxon>Streptophyta</taxon>
        <taxon>Embryophyta</taxon>
        <taxon>Tracheophyta</taxon>
        <taxon>Spermatophyta</taxon>
        <taxon>Magnoliopsida</taxon>
        <taxon>eudicotyledons</taxon>
        <taxon>Gunneridae</taxon>
        <taxon>Pentapetalae</taxon>
        <taxon>rosids</taxon>
        <taxon>malvids</taxon>
        <taxon>Brassicales</taxon>
        <taxon>Brassicaceae</taxon>
        <taxon>Brassiceae</taxon>
        <taxon>Brassica</taxon>
    </lineage>
</organism>
<dbReference type="EMBL" id="JAAMPC010000007">
    <property type="protein sequence ID" value="KAG2303340.1"/>
    <property type="molecule type" value="Genomic_DNA"/>
</dbReference>
<evidence type="ECO:0000256" key="2">
    <source>
        <dbReference type="ARBA" id="ARBA00009543"/>
    </source>
</evidence>
<dbReference type="InterPro" id="IPR011039">
    <property type="entry name" value="TFIIF_interaction"/>
</dbReference>
<dbReference type="InterPro" id="IPR036390">
    <property type="entry name" value="WH_DNA-bd_sf"/>
</dbReference>
<evidence type="ECO:0000313" key="9">
    <source>
        <dbReference type="EMBL" id="KAG2303340.1"/>
    </source>
</evidence>
<evidence type="ECO:0000256" key="7">
    <source>
        <dbReference type="SAM" id="Coils"/>
    </source>
</evidence>
<keyword evidence="3" id="KW-0805">Transcription regulation</keyword>
<name>A0A8X7SDA7_BRACI</name>
<evidence type="ECO:0000256" key="1">
    <source>
        <dbReference type="ARBA" id="ARBA00004123"/>
    </source>
</evidence>
<evidence type="ECO:0000256" key="4">
    <source>
        <dbReference type="ARBA" id="ARBA00023125"/>
    </source>
</evidence>
<feature type="domain" description="TFIIF beta subunit HTH" evidence="8">
    <location>
        <begin position="177"/>
        <end position="236"/>
    </location>
</feature>
<dbReference type="GO" id="GO:0006367">
    <property type="term" value="P:transcription initiation at RNA polymerase II promoter"/>
    <property type="evidence" value="ECO:0007669"/>
    <property type="project" value="InterPro"/>
</dbReference>
<feature type="coiled-coil region" evidence="7">
    <location>
        <begin position="9"/>
        <end position="45"/>
    </location>
</feature>
<accession>A0A8X7SDA7</accession>
<dbReference type="PANTHER" id="PTHR10445:SF6">
    <property type="entry name" value="GENOME ASSEMBLY, CHROMOSOME: A06"/>
    <property type="match status" value="1"/>
</dbReference>
<dbReference type="InterPro" id="IPR040450">
    <property type="entry name" value="TFIIF_beta_HTH"/>
</dbReference>
<keyword evidence="4" id="KW-0238">DNA-binding</keyword>
<dbReference type="OrthoDB" id="26094at2759"/>
<dbReference type="Proteomes" id="UP000886595">
    <property type="component" value="Unassembled WGS sequence"/>
</dbReference>
<keyword evidence="10" id="KW-1185">Reference proteome</keyword>
<keyword evidence="7" id="KW-0175">Coiled coil</keyword>